<dbReference type="Pfam" id="PF03466">
    <property type="entry name" value="LysR_substrate"/>
    <property type="match status" value="1"/>
</dbReference>
<evidence type="ECO:0000259" key="5">
    <source>
        <dbReference type="PROSITE" id="PS50931"/>
    </source>
</evidence>
<keyword evidence="11" id="KW-1185">Reference proteome</keyword>
<reference evidence="7 9" key="1">
    <citation type="journal article" date="2016" name="Front. Microbiol.">
        <title>Comprehensive Phylogenetic Analysis of Bovine Non-aureus Staphylococci Species Based on Whole-Genome Sequencing.</title>
        <authorList>
            <person name="Naushad S."/>
            <person name="Barkema H.W."/>
            <person name="Luby C."/>
            <person name="Condas L.A."/>
            <person name="Nobrega D.B."/>
            <person name="Carson D.A."/>
            <person name="De Buck J."/>
        </authorList>
    </citation>
    <scope>NUCLEOTIDE SEQUENCE [LARGE SCALE GENOMIC DNA]</scope>
    <source>
        <strain evidence="7 9">SNUC 4337</strain>
    </source>
</reference>
<dbReference type="PANTHER" id="PTHR30126">
    <property type="entry name" value="HTH-TYPE TRANSCRIPTIONAL REGULATOR"/>
    <property type="match status" value="1"/>
</dbReference>
<comment type="similarity">
    <text evidence="1">Belongs to the LysR transcriptional regulatory family.</text>
</comment>
<evidence type="ECO:0000313" key="11">
    <source>
        <dbReference type="Proteomes" id="UP000664081"/>
    </source>
</evidence>
<dbReference type="SUPFAM" id="SSF53850">
    <property type="entry name" value="Periplasmic binding protein-like II"/>
    <property type="match status" value="1"/>
</dbReference>
<evidence type="ECO:0000256" key="3">
    <source>
        <dbReference type="ARBA" id="ARBA00023125"/>
    </source>
</evidence>
<evidence type="ECO:0000256" key="4">
    <source>
        <dbReference type="ARBA" id="ARBA00023163"/>
    </source>
</evidence>
<sequence>MNLESIKIFCDVAETKSFTQAAQNYFISQPAVTKQMKQLENYYNVTLFDRNERKLKLTKAGETFYPFAKELIRINEIAFQEIQNELNEQNHRLVIGASFTIGEYLLPQVISEFKKQNTNIQIELSIGNTPSVLEKLNLNEVDVALVEGVFQIEKYDVYKFAEDNLIAICSSQNKLLKQDSVELSDLLKEQFIVREKMSGMRKIIKNELERHNMTYAQSFMELGSIQTIKSAVEANLGISFLPKIAVERELALGVLGNINVTNLNLSRDFWIVQKDTEFRKQIVRQFNDFIKGKNFN</sequence>
<reference evidence="7" key="2">
    <citation type="submission" date="2018-03" db="EMBL/GenBank/DDBJ databases">
        <authorList>
            <person name="Keele B.F."/>
        </authorList>
    </citation>
    <scope>NUCLEOTIDE SEQUENCE</scope>
    <source>
        <strain evidence="7">SNUC 4337</strain>
    </source>
</reference>
<reference evidence="6 11" key="4">
    <citation type="submission" date="2021-03" db="EMBL/GenBank/DDBJ databases">
        <title>Staphylococci and Mammaliicocci in bats.</title>
        <authorList>
            <person name="Fountain K."/>
        </authorList>
    </citation>
    <scope>NUCLEOTIDE SEQUENCE [LARGE SCALE GENOMIC DNA]</scope>
    <source>
        <strain evidence="6 11">18_1_E_SW</strain>
    </source>
</reference>
<keyword evidence="2" id="KW-0805">Transcription regulation</keyword>
<keyword evidence="3" id="KW-0238">DNA-binding</keyword>
<evidence type="ECO:0000313" key="8">
    <source>
        <dbReference type="EMBL" id="SUM53872.1"/>
    </source>
</evidence>
<protein>
    <submittedName>
        <fullName evidence="8">Bacterial regulatory helix-turn-helix, lysR family protein</fullName>
    </submittedName>
    <submittedName>
        <fullName evidence="7">LysR family transcriptional regulator</fullName>
    </submittedName>
</protein>
<evidence type="ECO:0000313" key="6">
    <source>
        <dbReference type="EMBL" id="MBO1227724.1"/>
    </source>
</evidence>
<dbReference type="Pfam" id="PF00126">
    <property type="entry name" value="HTH_1"/>
    <property type="match status" value="1"/>
</dbReference>
<dbReference type="FunFam" id="1.10.10.10:FF:000001">
    <property type="entry name" value="LysR family transcriptional regulator"/>
    <property type="match status" value="1"/>
</dbReference>
<dbReference type="RefSeq" id="WP_103372716.1">
    <property type="nucleotide sequence ID" value="NZ_BMCF01000007.1"/>
</dbReference>
<evidence type="ECO:0000256" key="1">
    <source>
        <dbReference type="ARBA" id="ARBA00009437"/>
    </source>
</evidence>
<dbReference type="Gene3D" id="1.10.10.10">
    <property type="entry name" value="Winged helix-like DNA-binding domain superfamily/Winged helix DNA-binding domain"/>
    <property type="match status" value="1"/>
</dbReference>
<dbReference type="GO" id="GO:0003700">
    <property type="term" value="F:DNA-binding transcription factor activity"/>
    <property type="evidence" value="ECO:0007669"/>
    <property type="project" value="InterPro"/>
</dbReference>
<dbReference type="AlphaFoldDB" id="A0A2T4SCW2"/>
<reference evidence="8 10" key="3">
    <citation type="submission" date="2018-06" db="EMBL/GenBank/DDBJ databases">
        <authorList>
            <consortium name="Pathogen Informatics"/>
            <person name="Doyle S."/>
        </authorList>
    </citation>
    <scope>NUCLEOTIDE SEQUENCE [LARGE SCALE GENOMIC DNA]</scope>
    <source>
        <strain evidence="8 10">NCTC13834</strain>
    </source>
</reference>
<keyword evidence="4" id="KW-0804">Transcription</keyword>
<evidence type="ECO:0000313" key="7">
    <source>
        <dbReference type="EMBL" id="PTK60179.1"/>
    </source>
</evidence>
<accession>A0A2T4SCW2</accession>
<dbReference type="Proteomes" id="UP000664081">
    <property type="component" value="Unassembled WGS sequence"/>
</dbReference>
<dbReference type="OrthoDB" id="9785745at2"/>
<evidence type="ECO:0000313" key="10">
    <source>
        <dbReference type="Proteomes" id="UP000254412"/>
    </source>
</evidence>
<dbReference type="EMBL" id="UHDS01000001">
    <property type="protein sequence ID" value="SUM53872.1"/>
    <property type="molecule type" value="Genomic_DNA"/>
</dbReference>
<dbReference type="EMBL" id="JAFNLT010000009">
    <property type="protein sequence ID" value="MBO1227724.1"/>
    <property type="molecule type" value="Genomic_DNA"/>
</dbReference>
<proteinExistence type="inferred from homology"/>
<dbReference type="Proteomes" id="UP000240400">
    <property type="component" value="Unassembled WGS sequence"/>
</dbReference>
<dbReference type="Gene3D" id="3.40.190.290">
    <property type="match status" value="1"/>
</dbReference>
<dbReference type="InterPro" id="IPR005119">
    <property type="entry name" value="LysR_subst-bd"/>
</dbReference>
<dbReference type="InterPro" id="IPR036388">
    <property type="entry name" value="WH-like_DNA-bd_sf"/>
</dbReference>
<dbReference type="GO" id="GO:0000976">
    <property type="term" value="F:transcription cis-regulatory region binding"/>
    <property type="evidence" value="ECO:0007669"/>
    <property type="project" value="TreeGrafter"/>
</dbReference>
<dbReference type="PRINTS" id="PR00039">
    <property type="entry name" value="HTHLYSR"/>
</dbReference>
<name>A0A2T4SCW2_9STAP</name>
<dbReference type="InterPro" id="IPR036390">
    <property type="entry name" value="WH_DNA-bd_sf"/>
</dbReference>
<dbReference type="SUPFAM" id="SSF46785">
    <property type="entry name" value="Winged helix' DNA-binding domain"/>
    <property type="match status" value="1"/>
</dbReference>
<dbReference type="PROSITE" id="PS50931">
    <property type="entry name" value="HTH_LYSR"/>
    <property type="match status" value="1"/>
</dbReference>
<feature type="domain" description="HTH lysR-type" evidence="5">
    <location>
        <begin position="1"/>
        <end position="58"/>
    </location>
</feature>
<dbReference type="PANTHER" id="PTHR30126:SF40">
    <property type="entry name" value="HTH-TYPE TRANSCRIPTIONAL REGULATOR GLTR"/>
    <property type="match status" value="1"/>
</dbReference>
<dbReference type="EMBL" id="PZHR01000009">
    <property type="protein sequence ID" value="PTK60179.1"/>
    <property type="molecule type" value="Genomic_DNA"/>
</dbReference>
<gene>
    <name evidence="8" type="primary">cysL</name>
    <name evidence="7" type="ORF">BUZ61_03190</name>
    <name evidence="6" type="ORF">J3T88_10475</name>
    <name evidence="8" type="ORF">NCTC13834_00155</name>
</gene>
<dbReference type="InterPro" id="IPR000847">
    <property type="entry name" value="LysR_HTH_N"/>
</dbReference>
<evidence type="ECO:0000256" key="2">
    <source>
        <dbReference type="ARBA" id="ARBA00023015"/>
    </source>
</evidence>
<dbReference type="Proteomes" id="UP000254412">
    <property type="component" value="Unassembled WGS sequence"/>
</dbReference>
<evidence type="ECO:0000313" key="9">
    <source>
        <dbReference type="Proteomes" id="UP000240400"/>
    </source>
</evidence>
<organism evidence="7 9">
    <name type="scientific">Staphylococcus nepalensis</name>
    <dbReference type="NCBI Taxonomy" id="214473"/>
    <lineage>
        <taxon>Bacteria</taxon>
        <taxon>Bacillati</taxon>
        <taxon>Bacillota</taxon>
        <taxon>Bacilli</taxon>
        <taxon>Bacillales</taxon>
        <taxon>Staphylococcaceae</taxon>
        <taxon>Staphylococcus</taxon>
    </lineage>
</organism>